<dbReference type="RefSeq" id="WP_007743413.1">
    <property type="nucleotide sequence ID" value="NZ_AOMF01000186.1"/>
</dbReference>
<protein>
    <submittedName>
        <fullName evidence="1">Uncharacterized protein</fullName>
    </submittedName>
</protein>
<dbReference type="Proteomes" id="UP000011680">
    <property type="component" value="Unassembled WGS sequence"/>
</dbReference>
<name>M0MW65_9EURY</name>
<proteinExistence type="predicted"/>
<dbReference type="EMBL" id="AOMF01000186">
    <property type="protein sequence ID" value="EMA48685.1"/>
    <property type="molecule type" value="Genomic_DNA"/>
</dbReference>
<sequence>MIPVLGELAKVVGSFEQRIGVIFGGRVPIGEIAETSRVSKEIGVIGEHITEFVRLEAFWSEDVAERPRVS</sequence>
<evidence type="ECO:0000313" key="2">
    <source>
        <dbReference type="Proteomes" id="UP000011680"/>
    </source>
</evidence>
<evidence type="ECO:0000313" key="1">
    <source>
        <dbReference type="EMBL" id="EMA48685.1"/>
    </source>
</evidence>
<keyword evidence="2" id="KW-1185">Reference proteome</keyword>
<reference evidence="1 2" key="1">
    <citation type="journal article" date="2014" name="PLoS Genet.">
        <title>Phylogenetically driven sequencing of extremely halophilic archaea reveals strategies for static and dynamic osmo-response.</title>
        <authorList>
            <person name="Becker E.A."/>
            <person name="Seitzer P.M."/>
            <person name="Tritt A."/>
            <person name="Larsen D."/>
            <person name="Krusor M."/>
            <person name="Yao A.I."/>
            <person name="Wu D."/>
            <person name="Madern D."/>
            <person name="Eisen J.A."/>
            <person name="Darling A.E."/>
            <person name="Facciotti M.T."/>
        </authorList>
    </citation>
    <scope>NUCLEOTIDE SEQUENCE [LARGE SCALE GENOMIC DNA]</scope>
    <source>
        <strain evidence="1 2">JCM 13552</strain>
    </source>
</reference>
<dbReference type="STRING" id="1227457.C451_19993"/>
<organism evidence="1 2">
    <name type="scientific">Halococcus thailandensis JCM 13552</name>
    <dbReference type="NCBI Taxonomy" id="1227457"/>
    <lineage>
        <taxon>Archaea</taxon>
        <taxon>Methanobacteriati</taxon>
        <taxon>Methanobacteriota</taxon>
        <taxon>Stenosarchaea group</taxon>
        <taxon>Halobacteria</taxon>
        <taxon>Halobacteriales</taxon>
        <taxon>Halococcaceae</taxon>
        <taxon>Halococcus</taxon>
    </lineage>
</organism>
<accession>M0MW65</accession>
<gene>
    <name evidence="1" type="ORF">C451_19993</name>
</gene>
<comment type="caution">
    <text evidence="1">The sequence shown here is derived from an EMBL/GenBank/DDBJ whole genome shotgun (WGS) entry which is preliminary data.</text>
</comment>
<dbReference type="AlphaFoldDB" id="M0MW65"/>